<reference evidence="1" key="2">
    <citation type="submission" date="2025-08" db="UniProtKB">
        <authorList>
            <consortium name="Ensembl"/>
        </authorList>
    </citation>
    <scope>IDENTIFICATION</scope>
</reference>
<evidence type="ECO:0000313" key="1">
    <source>
        <dbReference type="Ensembl" id="ENSCHIP00010016087.1"/>
    </source>
</evidence>
<reference evidence="1" key="1">
    <citation type="submission" date="2019-03" db="EMBL/GenBank/DDBJ databases">
        <title>Genome sequencing and reference-guided assembly of Black Bengal Goat (Capra hircus).</title>
        <authorList>
            <person name="Siddiki A.Z."/>
            <person name="Baten A."/>
            <person name="Billah M."/>
            <person name="Alam M.A.U."/>
            <person name="Shawrob K.S.M."/>
            <person name="Saha S."/>
            <person name="Chowdhury M."/>
            <person name="Rahman A.H."/>
            <person name="Stear M."/>
            <person name="Miah G."/>
            <person name="Das G.B."/>
            <person name="Hossain M.M."/>
            <person name="Kumkum M."/>
            <person name="Islam M.S."/>
            <person name="Mollah A.M."/>
            <person name="Ahsan A."/>
            <person name="Tusar F."/>
            <person name="Khan M.K.I."/>
        </authorList>
    </citation>
    <scope>NUCLEOTIDE SEQUENCE [LARGE SCALE GENOMIC DNA]</scope>
</reference>
<sequence>VGALPPQDSPFSQENCTEEGEVAALRLMARSQGFQFPNLRTTVWRMEKNHC</sequence>
<accession>A0A8C2P9F8</accession>
<proteinExistence type="predicted"/>
<dbReference type="Ensembl" id="ENSCHIT00010022564.1">
    <property type="protein sequence ID" value="ENSCHIP00010016087.1"/>
    <property type="gene ID" value="ENSCHIG00010011738.1"/>
</dbReference>
<protein>
    <submittedName>
        <fullName evidence="1">Uncharacterized protein</fullName>
    </submittedName>
</protein>
<organism evidence="1">
    <name type="scientific">Capra hircus</name>
    <name type="common">Goat</name>
    <dbReference type="NCBI Taxonomy" id="9925"/>
    <lineage>
        <taxon>Eukaryota</taxon>
        <taxon>Metazoa</taxon>
        <taxon>Chordata</taxon>
        <taxon>Craniata</taxon>
        <taxon>Vertebrata</taxon>
        <taxon>Euteleostomi</taxon>
        <taxon>Mammalia</taxon>
        <taxon>Eutheria</taxon>
        <taxon>Laurasiatheria</taxon>
        <taxon>Artiodactyla</taxon>
        <taxon>Ruminantia</taxon>
        <taxon>Pecora</taxon>
        <taxon>Bovidae</taxon>
        <taxon>Caprinae</taxon>
        <taxon>Capra</taxon>
    </lineage>
</organism>
<name>A0A8C2P9F8_CAPHI</name>
<dbReference type="AlphaFoldDB" id="A0A8C2P9F8"/>